<dbReference type="Pfam" id="PF00144">
    <property type="entry name" value="Beta-lactamase"/>
    <property type="match status" value="1"/>
</dbReference>
<gene>
    <name evidence="3" type="ordered locus">Plabr_2634</name>
</gene>
<evidence type="ECO:0000313" key="3">
    <source>
        <dbReference type="EMBL" id="ADY60234.1"/>
    </source>
</evidence>
<dbReference type="InterPro" id="IPR001466">
    <property type="entry name" value="Beta-lactam-related"/>
</dbReference>
<reference evidence="4" key="1">
    <citation type="submission" date="2011-02" db="EMBL/GenBank/DDBJ databases">
        <title>The complete genome of Planctomyces brasiliensis DSM 5305.</title>
        <authorList>
            <person name="Lucas S."/>
            <person name="Copeland A."/>
            <person name="Lapidus A."/>
            <person name="Bruce D."/>
            <person name="Goodwin L."/>
            <person name="Pitluck S."/>
            <person name="Kyrpides N."/>
            <person name="Mavromatis K."/>
            <person name="Pagani I."/>
            <person name="Ivanova N."/>
            <person name="Ovchinnikova G."/>
            <person name="Lu M."/>
            <person name="Detter J.C."/>
            <person name="Han C."/>
            <person name="Land M."/>
            <person name="Hauser L."/>
            <person name="Markowitz V."/>
            <person name="Cheng J.-F."/>
            <person name="Hugenholtz P."/>
            <person name="Woyke T."/>
            <person name="Wu D."/>
            <person name="Tindall B."/>
            <person name="Pomrenke H.G."/>
            <person name="Brambilla E."/>
            <person name="Klenk H.-P."/>
            <person name="Eisen J.A."/>
        </authorList>
    </citation>
    <scope>NUCLEOTIDE SEQUENCE [LARGE SCALE GENOMIC DNA]</scope>
    <source>
        <strain evidence="4">ATCC 49424 / DSM 5305 / JCM 21570 / NBRC 103401 / IFAM 1448</strain>
    </source>
</reference>
<dbReference type="RefSeq" id="WP_013628958.1">
    <property type="nucleotide sequence ID" value="NC_015174.1"/>
</dbReference>
<sequence length="388" mass="43028">MRLIVLLLLLATLLPRHVVADLPLSPAEPCEYGVRAETLRQMSAWVRNEQLDVRAMLLVRRGRLVFEWYSAGVTREHNHNVFSVTKTAVATLTGVAITERRIGGVNETVGQLLPAALRTEVSPELRQVTLSQLLTMRGGFPVARGNQPQGSPQRELFNRLHAADNRGRFILKMELARPAGQKFAYNNVEPQLVASLLEEICQTDLRSLSKRLLFDPLGCENVDWQFADSDGGYPGGYGLRLRAIDMAKLGELYYLGGNWQGRQLLTPEWCRAATSDHTGTGYAYFWWTEEGASGELPFAAKGVRGQRIYVDPKKDFVFVLAADLPPDRAGAISDKLIAEYVRPSIIADGPLPPDAAESRKLENELRTAAGYQSPGRDKLPKARLPQAP</sequence>
<dbReference type="KEGG" id="pbs:Plabr_2634"/>
<protein>
    <submittedName>
        <fullName evidence="3">Beta-lactamase</fullName>
    </submittedName>
</protein>
<feature type="compositionally biased region" description="Basic and acidic residues" evidence="1">
    <location>
        <begin position="356"/>
        <end position="365"/>
    </location>
</feature>
<dbReference type="AlphaFoldDB" id="F0SRR8"/>
<organism evidence="3 4">
    <name type="scientific">Rubinisphaera brasiliensis (strain ATCC 49424 / DSM 5305 / JCM 21570 / IAM 15109 / NBRC 103401 / IFAM 1448)</name>
    <name type="common">Planctomyces brasiliensis</name>
    <dbReference type="NCBI Taxonomy" id="756272"/>
    <lineage>
        <taxon>Bacteria</taxon>
        <taxon>Pseudomonadati</taxon>
        <taxon>Planctomycetota</taxon>
        <taxon>Planctomycetia</taxon>
        <taxon>Planctomycetales</taxon>
        <taxon>Planctomycetaceae</taxon>
        <taxon>Rubinisphaera</taxon>
    </lineage>
</organism>
<accession>F0SRR8</accession>
<keyword evidence="4" id="KW-1185">Reference proteome</keyword>
<feature type="region of interest" description="Disordered" evidence="1">
    <location>
        <begin position="348"/>
        <end position="388"/>
    </location>
</feature>
<dbReference type="EMBL" id="CP002546">
    <property type="protein sequence ID" value="ADY60234.1"/>
    <property type="molecule type" value="Genomic_DNA"/>
</dbReference>
<dbReference type="eggNOG" id="COG1680">
    <property type="taxonomic scope" value="Bacteria"/>
</dbReference>
<evidence type="ECO:0000256" key="1">
    <source>
        <dbReference type="SAM" id="MobiDB-lite"/>
    </source>
</evidence>
<dbReference type="Proteomes" id="UP000006860">
    <property type="component" value="Chromosome"/>
</dbReference>
<dbReference type="PANTHER" id="PTHR43283">
    <property type="entry name" value="BETA-LACTAMASE-RELATED"/>
    <property type="match status" value="1"/>
</dbReference>
<dbReference type="InterPro" id="IPR050789">
    <property type="entry name" value="Diverse_Enzym_Activities"/>
</dbReference>
<evidence type="ECO:0000259" key="2">
    <source>
        <dbReference type="Pfam" id="PF00144"/>
    </source>
</evidence>
<dbReference type="PANTHER" id="PTHR43283:SF7">
    <property type="entry name" value="BETA-LACTAMASE-RELATED DOMAIN-CONTAINING PROTEIN"/>
    <property type="match status" value="1"/>
</dbReference>
<dbReference type="InterPro" id="IPR012338">
    <property type="entry name" value="Beta-lactam/transpept-like"/>
</dbReference>
<name>F0SRR8_RUBBR</name>
<dbReference type="SUPFAM" id="SSF56601">
    <property type="entry name" value="beta-lactamase/transpeptidase-like"/>
    <property type="match status" value="1"/>
</dbReference>
<dbReference type="HOGENOM" id="CLU_030169_1_3_0"/>
<feature type="domain" description="Beta-lactamase-related" evidence="2">
    <location>
        <begin position="55"/>
        <end position="339"/>
    </location>
</feature>
<proteinExistence type="predicted"/>
<dbReference type="Gene3D" id="3.40.710.10">
    <property type="entry name" value="DD-peptidase/beta-lactamase superfamily"/>
    <property type="match status" value="1"/>
</dbReference>
<evidence type="ECO:0000313" key="4">
    <source>
        <dbReference type="Proteomes" id="UP000006860"/>
    </source>
</evidence>
<dbReference type="OrthoDB" id="9773047at2"/>
<dbReference type="STRING" id="756272.Plabr_2634"/>